<dbReference type="AlphaFoldDB" id="A0A246WW25"/>
<dbReference type="SUPFAM" id="SSF48452">
    <property type="entry name" value="TPR-like"/>
    <property type="match status" value="1"/>
</dbReference>
<evidence type="ECO:0000256" key="1">
    <source>
        <dbReference type="ARBA" id="ARBA00022737"/>
    </source>
</evidence>
<dbReference type="InterPro" id="IPR019734">
    <property type="entry name" value="TPR_rpt"/>
</dbReference>
<evidence type="ECO:0000256" key="3">
    <source>
        <dbReference type="PROSITE-ProRule" id="PRU00339"/>
    </source>
</evidence>
<comment type="caution">
    <text evidence="4">The sequence shown here is derived from an EMBL/GenBank/DDBJ whole genome shotgun (WGS) entry which is preliminary data.</text>
</comment>
<name>A0A246WW25_9BURK</name>
<dbReference type="PANTHER" id="PTHR44943:SF4">
    <property type="entry name" value="TPR REPEAT-CONTAINING PROTEIN MJ0798"/>
    <property type="match status" value="1"/>
</dbReference>
<dbReference type="PANTHER" id="PTHR44943">
    <property type="entry name" value="CELLULOSE SYNTHASE OPERON PROTEIN C"/>
    <property type="match status" value="1"/>
</dbReference>
<protein>
    <submittedName>
        <fullName evidence="4">Uncharacterized protein</fullName>
    </submittedName>
</protein>
<dbReference type="InterPro" id="IPR051685">
    <property type="entry name" value="Ycf3/AcsC/BcsC/TPR_MFPF"/>
</dbReference>
<accession>A0A246WW25</accession>
<reference evidence="4 5" key="1">
    <citation type="submission" date="2017-06" db="EMBL/GenBank/DDBJ databases">
        <title>Herbaspirillum phytohormonus sp. nov., isolated from the root nodule of Robinia pseudoacacia in lead-zinc mine.</title>
        <authorList>
            <person name="Fan M."/>
            <person name="Lin Y."/>
        </authorList>
    </citation>
    <scope>NUCLEOTIDE SEQUENCE [LARGE SCALE GENOMIC DNA]</scope>
    <source>
        <strain evidence="4 5">HZ10</strain>
    </source>
</reference>
<feature type="repeat" description="TPR" evidence="3">
    <location>
        <begin position="37"/>
        <end position="70"/>
    </location>
</feature>
<dbReference type="RefSeq" id="WP_088750055.1">
    <property type="nucleotide sequence ID" value="NZ_NJGU01000001.1"/>
</dbReference>
<feature type="repeat" description="TPR" evidence="3">
    <location>
        <begin position="215"/>
        <end position="248"/>
    </location>
</feature>
<proteinExistence type="predicted"/>
<dbReference type="InterPro" id="IPR011990">
    <property type="entry name" value="TPR-like_helical_dom_sf"/>
</dbReference>
<keyword evidence="2 3" id="KW-0802">TPR repeat</keyword>
<dbReference type="PROSITE" id="PS50293">
    <property type="entry name" value="TPR_REGION"/>
    <property type="match status" value="2"/>
</dbReference>
<dbReference type="EMBL" id="NJGU01000001">
    <property type="protein sequence ID" value="OWY31178.1"/>
    <property type="molecule type" value="Genomic_DNA"/>
</dbReference>
<feature type="repeat" description="TPR" evidence="3">
    <location>
        <begin position="181"/>
        <end position="214"/>
    </location>
</feature>
<gene>
    <name evidence="4" type="ORF">CEJ42_03755</name>
</gene>
<dbReference type="Pfam" id="PF13424">
    <property type="entry name" value="TPR_12"/>
    <property type="match status" value="1"/>
</dbReference>
<dbReference type="SMART" id="SM00028">
    <property type="entry name" value="TPR"/>
    <property type="match status" value="6"/>
</dbReference>
<evidence type="ECO:0000256" key="2">
    <source>
        <dbReference type="ARBA" id="ARBA00022803"/>
    </source>
</evidence>
<evidence type="ECO:0000313" key="5">
    <source>
        <dbReference type="Proteomes" id="UP000197596"/>
    </source>
</evidence>
<dbReference type="Gene3D" id="1.25.40.10">
    <property type="entry name" value="Tetratricopeptide repeat domain"/>
    <property type="match status" value="3"/>
</dbReference>
<dbReference type="Proteomes" id="UP000197596">
    <property type="component" value="Unassembled WGS sequence"/>
</dbReference>
<sequence>MNATETLRQAFQLFEQEHYAAAEQALFGLLDAEPGNAQALHLLGSVAAAQGRHEEAAVALQRALQVLPQDARDTLAVRYKLGRAFYELGRFEDAFLLYRDLIESGHRLPELFIAAAAALQALSPSGKNDEHAIALLDEALQLQPDAADTWHRKALLLERGKRWEAARASMHRALQLDGQRAVYWLDAGLAEHALGEFEEALKFYDQALIFDPDYVDAHVSRGTSLARLRQYEEAIDSYRRALYLAPDEADAKVNLALSLLVLGRFQEALPLYEWRWEGRGADPYRHESIPAWNGASPLRGKRILLWAEQGHGDTIQFSRYVEQIVGAGAQVVFEVPASLLPLMASLPSSAAFELIAMGEAVPAVDYQLPLMSLPLVCNTHYDDIPAPVHYLGADDARRQAWAARIDGLAPRGAGRLRVGVVCSGNPGNVNDRRRSIALSQFAPLAQARGDLDFFVLQPDLRQEDAAWLKAHEAWHDLGEGIRDFADTAAALSCMDLLVTVDTAAAHLAGALGMPVWIALSFAPDWRWFLGRHDSPWYPAARLFRQQRAGEWGDVMLTIKAALAVSAPQRR</sequence>
<dbReference type="Gene3D" id="3.40.50.2000">
    <property type="entry name" value="Glycogen Phosphorylase B"/>
    <property type="match status" value="1"/>
</dbReference>
<evidence type="ECO:0000313" key="4">
    <source>
        <dbReference type="EMBL" id="OWY31178.1"/>
    </source>
</evidence>
<organism evidence="4 5">
    <name type="scientific">Herbaspirillum robiniae</name>
    <dbReference type="NCBI Taxonomy" id="2014887"/>
    <lineage>
        <taxon>Bacteria</taxon>
        <taxon>Pseudomonadati</taxon>
        <taxon>Pseudomonadota</taxon>
        <taxon>Betaproteobacteria</taxon>
        <taxon>Burkholderiales</taxon>
        <taxon>Oxalobacteraceae</taxon>
        <taxon>Herbaspirillum</taxon>
    </lineage>
</organism>
<dbReference type="SUPFAM" id="SSF53756">
    <property type="entry name" value="UDP-Glycosyltransferase/glycogen phosphorylase"/>
    <property type="match status" value="1"/>
</dbReference>
<keyword evidence="1" id="KW-0677">Repeat</keyword>
<dbReference type="PROSITE" id="PS50005">
    <property type="entry name" value="TPR"/>
    <property type="match status" value="3"/>
</dbReference>
<dbReference type="Pfam" id="PF13432">
    <property type="entry name" value="TPR_16"/>
    <property type="match status" value="2"/>
</dbReference>